<evidence type="ECO:0000259" key="18">
    <source>
        <dbReference type="PROSITE" id="PS50999"/>
    </source>
</evidence>
<dbReference type="PANTHER" id="PTHR22888:SF9">
    <property type="entry name" value="CYTOCHROME C OXIDASE SUBUNIT 2"/>
    <property type="match status" value="1"/>
</dbReference>
<keyword evidence="13 15" id="KW-0472">Membrane</keyword>
<dbReference type="Pfam" id="PF00116">
    <property type="entry name" value="COX2"/>
    <property type="match status" value="1"/>
</dbReference>
<keyword evidence="15 19" id="KW-0496">Mitochondrion</keyword>
<evidence type="ECO:0000256" key="11">
    <source>
        <dbReference type="ARBA" id="ARBA00022989"/>
    </source>
</evidence>
<comment type="cofactor">
    <cofactor evidence="15">
        <name>Cu cation</name>
        <dbReference type="ChEBI" id="CHEBI:23378"/>
    </cofactor>
    <text evidence="15">Binds a copper A center.</text>
</comment>
<evidence type="ECO:0000256" key="12">
    <source>
        <dbReference type="ARBA" id="ARBA00023008"/>
    </source>
</evidence>
<dbReference type="Gene3D" id="2.60.40.420">
    <property type="entry name" value="Cupredoxins - blue copper proteins"/>
    <property type="match status" value="1"/>
</dbReference>
<dbReference type="GO" id="GO:0005507">
    <property type="term" value="F:copper ion binding"/>
    <property type="evidence" value="ECO:0007669"/>
    <property type="project" value="InterPro"/>
</dbReference>
<dbReference type="InterPro" id="IPR045187">
    <property type="entry name" value="CcO_II"/>
</dbReference>
<keyword evidence="12 15" id="KW-0186">Copper</keyword>
<feature type="transmembrane region" description="Helical" evidence="16">
    <location>
        <begin position="67"/>
        <end position="87"/>
    </location>
</feature>
<dbReference type="PROSITE" id="PS00078">
    <property type="entry name" value="COX2"/>
    <property type="match status" value="1"/>
</dbReference>
<sequence>MSYWGQKLLFDPASPIQEEMILFHDHAMVLLLGIFSFVAFLGLKLILNKFSSRNMLEAQTLETIWTIIPALLLVWLAFPSLRLLYLLDEQSKTDMIMKSTGHQWYWSYEIPSLESFDSYMISNIDSNLGDYSLLEVDNRVVLPYNTNTTVITTSADVLHAFTIPSVGMKMDSVPGRLNSMNMFLNWPGVYYGQCSEICGANHSFMPIVVEAISAQDFFFESACTKDCKSFID</sequence>
<organism evidence="19">
    <name type="scientific">Biomphalaria sudanica</name>
    <name type="common">Freshwater snail</name>
    <name type="synonym">Planorbis sudanica</name>
    <dbReference type="NCBI Taxonomy" id="112527"/>
    <lineage>
        <taxon>Eukaryota</taxon>
        <taxon>Metazoa</taxon>
        <taxon>Spiralia</taxon>
        <taxon>Lophotrochozoa</taxon>
        <taxon>Mollusca</taxon>
        <taxon>Gastropoda</taxon>
        <taxon>Heterobranchia</taxon>
        <taxon>Euthyneura</taxon>
        <taxon>Panpulmonata</taxon>
        <taxon>Hygrophila</taxon>
        <taxon>Lymnaeoidea</taxon>
        <taxon>Planorbidae</taxon>
        <taxon>Biomphalaria</taxon>
    </lineage>
</organism>
<dbReference type="InterPro" id="IPR002429">
    <property type="entry name" value="CcO_II-like_C"/>
</dbReference>
<keyword evidence="11 16" id="KW-1133">Transmembrane helix</keyword>
<dbReference type="CDD" id="cd13912">
    <property type="entry name" value="CcO_II_C"/>
    <property type="match status" value="1"/>
</dbReference>
<comment type="function">
    <text evidence="15">Component of the cytochrome c oxidase, the last enzyme in the mitochondrial electron transport chain which drives oxidative phosphorylation. The respiratory chain contains 3 multisubunit complexes succinate dehydrogenase (complex II, CII), ubiquinol-cytochrome c oxidoreductase (cytochrome b-c1 complex, complex III, CIII) and cytochrome c oxidase (complex IV, CIV), that cooperate to transfer electrons derived from NADH and succinate to molecular oxygen, creating an electrochemical gradient over the inner membrane that drives transmembrane transport and the ATP synthase. Cytochrome c oxidase is the component of the respiratory chain that catalyzes the reduction of oxygen to water. Electrons originating from reduced cytochrome c in the intermembrane space (IMS) are transferred via the dinuclear copper A center (CU(A)) of subunit 2 and heme A of subunit 1 to the active site in subunit 1, a binuclear center (BNC) formed by heme A3 and copper B (CU(B)). The BNC reduces molecular oxygen to 2 water molecules using 4 electrons from cytochrome c in the IMS and 4 protons from the mitochondrial matrix.</text>
</comment>
<evidence type="ECO:0000256" key="1">
    <source>
        <dbReference type="ARBA" id="ARBA00004141"/>
    </source>
</evidence>
<keyword evidence="8" id="KW-0460">Magnesium</keyword>
<evidence type="ECO:0000256" key="2">
    <source>
        <dbReference type="ARBA" id="ARBA00007866"/>
    </source>
</evidence>
<evidence type="ECO:0000256" key="10">
    <source>
        <dbReference type="ARBA" id="ARBA00022982"/>
    </source>
</evidence>
<evidence type="ECO:0000256" key="14">
    <source>
        <dbReference type="ARBA" id="ARBA00049512"/>
    </source>
</evidence>
<keyword evidence="15" id="KW-0999">Mitochondrion inner membrane</keyword>
<dbReference type="InterPro" id="IPR011759">
    <property type="entry name" value="Cyt_c_oxidase_su2_TM_dom"/>
</dbReference>
<dbReference type="PROSITE" id="PS50999">
    <property type="entry name" value="COX2_TM"/>
    <property type="match status" value="1"/>
</dbReference>
<keyword evidence="6 15" id="KW-0812">Transmembrane</keyword>
<keyword evidence="4 15" id="KW-0813">Transport</keyword>
<dbReference type="InterPro" id="IPR001505">
    <property type="entry name" value="Copper_CuA"/>
</dbReference>
<dbReference type="PROSITE" id="PS50857">
    <property type="entry name" value="COX2_CUA"/>
    <property type="match status" value="1"/>
</dbReference>
<evidence type="ECO:0000256" key="8">
    <source>
        <dbReference type="ARBA" id="ARBA00022842"/>
    </source>
</evidence>
<comment type="similarity">
    <text evidence="2 15">Belongs to the cytochrome c oxidase subunit 2 family.</text>
</comment>
<dbReference type="EMBL" id="MG431963">
    <property type="protein sequence ID" value="AWK49474.1"/>
    <property type="molecule type" value="Genomic_DNA"/>
</dbReference>
<feature type="domain" description="Cytochrome oxidase subunit II transmembrane region profile" evidence="18">
    <location>
        <begin position="1"/>
        <end position="91"/>
    </location>
</feature>
<comment type="subcellular location">
    <subcellularLocation>
        <location evidence="1">Membrane</location>
        <topology evidence="1">Multi-pass membrane protein</topology>
    </subcellularLocation>
    <subcellularLocation>
        <location evidence="15">Mitochondrion inner membrane</location>
        <topology evidence="15">Multi-pass membrane protein</topology>
    </subcellularLocation>
</comment>
<evidence type="ECO:0000256" key="16">
    <source>
        <dbReference type="SAM" id="Phobius"/>
    </source>
</evidence>
<evidence type="ECO:0000256" key="7">
    <source>
        <dbReference type="ARBA" id="ARBA00022723"/>
    </source>
</evidence>
<reference evidence="19" key="1">
    <citation type="journal article" date="2018" name="Sci. Rep.">
        <title>Complete mitochondrial and rDNA complex sequences of important vector species of Biomphalaria, obligatory hosts of the human-infecting blood fluke, Schistosoma mansoni.</title>
        <authorList>
            <person name="Zhang S.-M."/>
            <person name="Bu L."/>
            <person name="Laidemitt M.R."/>
            <person name="Lu L."/>
            <person name="Mutuku M.W."/>
            <person name="Mkoji G.M."/>
            <person name="Loker E.S."/>
        </authorList>
    </citation>
    <scope>NUCLEOTIDE SEQUENCE</scope>
</reference>
<dbReference type="GO" id="GO:0042773">
    <property type="term" value="P:ATP synthesis coupled electron transport"/>
    <property type="evidence" value="ECO:0007669"/>
    <property type="project" value="TreeGrafter"/>
</dbReference>
<evidence type="ECO:0000259" key="17">
    <source>
        <dbReference type="PROSITE" id="PS50857"/>
    </source>
</evidence>
<dbReference type="GO" id="GO:0005743">
    <property type="term" value="C:mitochondrial inner membrane"/>
    <property type="evidence" value="ECO:0007669"/>
    <property type="project" value="UniProtKB-SubCell"/>
</dbReference>
<evidence type="ECO:0000256" key="9">
    <source>
        <dbReference type="ARBA" id="ARBA00022967"/>
    </source>
</evidence>
<comment type="catalytic activity">
    <reaction evidence="14">
        <text>4 Fe(II)-[cytochrome c] + O2 + 8 H(+)(in) = 4 Fe(III)-[cytochrome c] + 2 H2O + 4 H(+)(out)</text>
        <dbReference type="Rhea" id="RHEA:11436"/>
        <dbReference type="Rhea" id="RHEA-COMP:10350"/>
        <dbReference type="Rhea" id="RHEA-COMP:14399"/>
        <dbReference type="ChEBI" id="CHEBI:15377"/>
        <dbReference type="ChEBI" id="CHEBI:15378"/>
        <dbReference type="ChEBI" id="CHEBI:15379"/>
        <dbReference type="ChEBI" id="CHEBI:29033"/>
        <dbReference type="ChEBI" id="CHEBI:29034"/>
        <dbReference type="EC" id="7.1.1.9"/>
    </reaction>
    <physiologicalReaction direction="left-to-right" evidence="14">
        <dbReference type="Rhea" id="RHEA:11437"/>
    </physiologicalReaction>
</comment>
<dbReference type="PANTHER" id="PTHR22888">
    <property type="entry name" value="CYTOCHROME C OXIDASE, SUBUNIT II"/>
    <property type="match status" value="1"/>
</dbReference>
<feature type="transmembrane region" description="Helical" evidence="16">
    <location>
        <begin position="27"/>
        <end position="47"/>
    </location>
</feature>
<keyword evidence="10 15" id="KW-0249">Electron transport</keyword>
<dbReference type="Gene3D" id="1.10.287.90">
    <property type="match status" value="1"/>
</dbReference>
<evidence type="ECO:0000256" key="6">
    <source>
        <dbReference type="ARBA" id="ARBA00022692"/>
    </source>
</evidence>
<dbReference type="GO" id="GO:0004129">
    <property type="term" value="F:cytochrome-c oxidase activity"/>
    <property type="evidence" value="ECO:0007669"/>
    <property type="project" value="UniProtKB-EC"/>
</dbReference>
<accession>A0A2U8J9H8</accession>
<dbReference type="InterPro" id="IPR034210">
    <property type="entry name" value="CcO_II_C"/>
</dbReference>
<evidence type="ECO:0000256" key="3">
    <source>
        <dbReference type="ARBA" id="ARBA00015946"/>
    </source>
</evidence>
<evidence type="ECO:0000256" key="5">
    <source>
        <dbReference type="ARBA" id="ARBA00022660"/>
    </source>
</evidence>
<geneLocation type="mitochondrion" evidence="19"/>
<gene>
    <name evidence="19" type="primary">COXII</name>
</gene>
<keyword evidence="7 15" id="KW-0479">Metal-binding</keyword>
<evidence type="ECO:0000256" key="13">
    <source>
        <dbReference type="ARBA" id="ARBA00023136"/>
    </source>
</evidence>
<dbReference type="SUPFAM" id="SSF49503">
    <property type="entry name" value="Cupredoxins"/>
    <property type="match status" value="1"/>
</dbReference>
<keyword evidence="5 15" id="KW-0679">Respiratory chain</keyword>
<dbReference type="AlphaFoldDB" id="A0A2U8J9H8"/>
<feature type="domain" description="Cytochrome oxidase subunit II copper A binding" evidence="17">
    <location>
        <begin position="92"/>
        <end position="225"/>
    </location>
</feature>
<evidence type="ECO:0000256" key="4">
    <source>
        <dbReference type="ARBA" id="ARBA00022448"/>
    </source>
</evidence>
<keyword evidence="9" id="KW-1278">Translocase</keyword>
<proteinExistence type="inferred from homology"/>
<dbReference type="SUPFAM" id="SSF81464">
    <property type="entry name" value="Cytochrome c oxidase subunit II-like, transmembrane region"/>
    <property type="match status" value="1"/>
</dbReference>
<evidence type="ECO:0000256" key="15">
    <source>
        <dbReference type="RuleBase" id="RU000457"/>
    </source>
</evidence>
<name>A0A2U8J9H8_BIOSU</name>
<dbReference type="InterPro" id="IPR008972">
    <property type="entry name" value="Cupredoxin"/>
</dbReference>
<evidence type="ECO:0000313" key="19">
    <source>
        <dbReference type="EMBL" id="AWK49474.1"/>
    </source>
</evidence>
<dbReference type="PRINTS" id="PR01166">
    <property type="entry name" value="CYCOXIDASEII"/>
</dbReference>
<dbReference type="InterPro" id="IPR036257">
    <property type="entry name" value="Cyt_c_oxidase_su2_TM_sf"/>
</dbReference>
<dbReference type="Pfam" id="PF02790">
    <property type="entry name" value="COX2_TM"/>
    <property type="match status" value="1"/>
</dbReference>
<protein>
    <recommendedName>
        <fullName evidence="3 15">Cytochrome c oxidase subunit 2</fullName>
    </recommendedName>
</protein>